<dbReference type="Pfam" id="PF02527">
    <property type="entry name" value="GidB"/>
    <property type="match status" value="1"/>
</dbReference>
<dbReference type="HAMAP" id="MF_00074">
    <property type="entry name" value="16SrRNA_methyltr_G"/>
    <property type="match status" value="1"/>
</dbReference>
<comment type="similarity">
    <text evidence="6">Belongs to the methyltransferase superfamily. RNA methyltransferase RsmG family.</text>
</comment>
<keyword evidence="1 6" id="KW-0963">Cytoplasm</keyword>
<dbReference type="EMBL" id="PFIP01000047">
    <property type="protein sequence ID" value="PIX34805.1"/>
    <property type="molecule type" value="Genomic_DNA"/>
</dbReference>
<accession>A0A2M7K9K0</accession>
<dbReference type="EC" id="2.1.1.-" evidence="6"/>
<dbReference type="Proteomes" id="UP000230646">
    <property type="component" value="Unassembled WGS sequence"/>
</dbReference>
<keyword evidence="4 6" id="KW-0808">Transferase</keyword>
<feature type="binding site" evidence="6">
    <location>
        <position position="83"/>
    </location>
    <ligand>
        <name>S-adenosyl-L-methionine</name>
        <dbReference type="ChEBI" id="CHEBI:59789"/>
    </ligand>
</feature>
<keyword evidence="5 6" id="KW-0949">S-adenosyl-L-methionine</keyword>
<dbReference type="EMBL" id="PFTV01000038">
    <property type="protein sequence ID" value="PJB57714.1"/>
    <property type="molecule type" value="Genomic_DNA"/>
</dbReference>
<evidence type="ECO:0000313" key="8">
    <source>
        <dbReference type="EMBL" id="PIX34805.1"/>
    </source>
</evidence>
<accession>A0A2M7PTM6</accession>
<dbReference type="AlphaFoldDB" id="A0A1J5GQS9"/>
<evidence type="ECO:0000256" key="1">
    <source>
        <dbReference type="ARBA" id="ARBA00022490"/>
    </source>
</evidence>
<dbReference type="SUPFAM" id="SSF53335">
    <property type="entry name" value="S-adenosyl-L-methionine-dependent methyltransferases"/>
    <property type="match status" value="1"/>
</dbReference>
<evidence type="ECO:0000256" key="5">
    <source>
        <dbReference type="ARBA" id="ARBA00022691"/>
    </source>
</evidence>
<dbReference type="Proteomes" id="UP000231493">
    <property type="component" value="Unassembled WGS sequence"/>
</dbReference>
<evidence type="ECO:0000313" key="9">
    <source>
        <dbReference type="EMBL" id="PIY33990.1"/>
    </source>
</evidence>
<evidence type="ECO:0000313" key="12">
    <source>
        <dbReference type="Proteomes" id="UP000228560"/>
    </source>
</evidence>
<comment type="caution">
    <text evidence="7">The sequence shown here is derived from an EMBL/GenBank/DDBJ whole genome shotgun (WGS) entry which is preliminary data.</text>
</comment>
<dbReference type="CDD" id="cd02440">
    <property type="entry name" value="AdoMet_MTases"/>
    <property type="match status" value="1"/>
</dbReference>
<comment type="function">
    <text evidence="6">Specifically methylates the N7 position of a guanine in 16S rRNA.</text>
</comment>
<dbReference type="PIRSF" id="PIRSF003078">
    <property type="entry name" value="GidB"/>
    <property type="match status" value="1"/>
</dbReference>
<reference evidence="8" key="3">
    <citation type="submission" date="2017-09" db="EMBL/GenBank/DDBJ databases">
        <title>Depth-based differentiation of microbial function through sediment-hosted aquifers and enrichment of novel symbionts in the deep terrestrial subsurface.</title>
        <authorList>
            <person name="Probst A.J."/>
            <person name="Ladd B."/>
            <person name="Jarett J.K."/>
            <person name="Geller-Mcgrath D.E."/>
            <person name="Sieber C.M.K."/>
            <person name="Emerson J.B."/>
            <person name="Anantharaman K."/>
            <person name="Thomas B.C."/>
            <person name="Malmstrom R."/>
            <person name="Stieglmeier M."/>
            <person name="Klingl A."/>
            <person name="Woyke T."/>
            <person name="Ryan C.M."/>
            <person name="Banfield J.F."/>
        </authorList>
    </citation>
    <scope>NUCLEOTIDE SEQUENCE</scope>
    <source>
        <strain evidence="8">CG_4_8_14_3_um_filter_34_18</strain>
    </source>
</reference>
<organism evidence="7 11">
    <name type="scientific">Candidatus Infernicultor aquiphilus</name>
    <dbReference type="NCBI Taxonomy" id="1805029"/>
    <lineage>
        <taxon>Bacteria</taxon>
        <taxon>Pseudomonadati</taxon>
        <taxon>Atribacterota</taxon>
        <taxon>Candidatus Phoenicimicrobiia</taxon>
        <taxon>Candidatus Pheonicimicrobiales</taxon>
        <taxon>Candidatus Phoenicimicrobiaceae</taxon>
        <taxon>Candidatus Infernicultor</taxon>
    </lineage>
</organism>
<dbReference type="Proteomes" id="UP000182763">
    <property type="component" value="Unassembled WGS sequence"/>
</dbReference>
<feature type="binding site" evidence="6">
    <location>
        <begin position="134"/>
        <end position="135"/>
    </location>
    <ligand>
        <name>S-adenosyl-L-methionine</name>
        <dbReference type="ChEBI" id="CHEBI:59789"/>
    </ligand>
</feature>
<dbReference type="PANTHER" id="PTHR31760:SF0">
    <property type="entry name" value="S-ADENOSYL-L-METHIONINE-DEPENDENT METHYLTRANSFERASES SUPERFAMILY PROTEIN"/>
    <property type="match status" value="1"/>
</dbReference>
<accession>A0A1J5GQS9</accession>
<evidence type="ECO:0000256" key="4">
    <source>
        <dbReference type="ARBA" id="ARBA00022679"/>
    </source>
</evidence>
<reference evidence="12 13" key="2">
    <citation type="submission" date="2017-09" db="EMBL/GenBank/DDBJ databases">
        <title>Depth-based differentiation of microbial function through sediment-hosted aquifers and enrichment of novel symbionts in the deep terrestrial subsurface.</title>
        <authorList>
            <person name="Probst A.J."/>
            <person name="Ladd B."/>
            <person name="Jarett J.K."/>
            <person name="Geller-Mcgrath D.E."/>
            <person name="Sieber C.M."/>
            <person name="Emerson J.B."/>
            <person name="Anantharaman K."/>
            <person name="Thomas B.C."/>
            <person name="Malmstrom R."/>
            <person name="Stieglmeier M."/>
            <person name="Klingl A."/>
            <person name="Woyke T."/>
            <person name="Ryan C.M."/>
            <person name="Banfield J.F."/>
        </authorList>
    </citation>
    <scope>NUCLEOTIDE SEQUENCE [LARGE SCALE GENOMIC DNA]</scope>
    <source>
        <strain evidence="9">CG_4_10_14_3_um_filter_34_13</strain>
        <strain evidence="10">CG_4_9_14_3_um_filter_33_16</strain>
    </source>
</reference>
<dbReference type="InterPro" id="IPR029063">
    <property type="entry name" value="SAM-dependent_MTases_sf"/>
</dbReference>
<evidence type="ECO:0000256" key="3">
    <source>
        <dbReference type="ARBA" id="ARBA00022603"/>
    </source>
</evidence>
<evidence type="ECO:0000313" key="13">
    <source>
        <dbReference type="Proteomes" id="UP000230646"/>
    </source>
</evidence>
<protein>
    <recommendedName>
        <fullName evidence="6">Ribosomal RNA small subunit methyltransferase G</fullName>
        <ecNumber evidence="6">2.1.1.-</ecNumber>
    </recommendedName>
    <alternativeName>
        <fullName evidence="6">16S rRNA 7-methylguanosine methyltransferase</fullName>
        <shortName evidence="6">16S rRNA m7G methyltransferase</shortName>
    </alternativeName>
</protein>
<feature type="binding site" evidence="6">
    <location>
        <position position="153"/>
    </location>
    <ligand>
        <name>S-adenosyl-L-methionine</name>
        <dbReference type="ChEBI" id="CHEBI:59789"/>
    </ligand>
</feature>
<comment type="caution">
    <text evidence="6">Lacks conserved residue(s) required for the propagation of feature annotation.</text>
</comment>
<comment type="subcellular location">
    <subcellularLocation>
        <location evidence="6">Cytoplasm</location>
    </subcellularLocation>
</comment>
<dbReference type="PANTHER" id="PTHR31760">
    <property type="entry name" value="S-ADENOSYL-L-METHIONINE-DEPENDENT METHYLTRANSFERASES SUPERFAMILY PROTEIN"/>
    <property type="match status" value="1"/>
</dbReference>
<dbReference type="STRING" id="1805029.AUK42_05375"/>
<evidence type="ECO:0000313" key="11">
    <source>
        <dbReference type="Proteomes" id="UP000182763"/>
    </source>
</evidence>
<dbReference type="NCBIfam" id="TIGR00138">
    <property type="entry name" value="rsmG_gidB"/>
    <property type="match status" value="1"/>
</dbReference>
<dbReference type="EMBL" id="MNYY01000103">
    <property type="protein sequence ID" value="OIP69344.1"/>
    <property type="molecule type" value="Genomic_DNA"/>
</dbReference>
<keyword evidence="3 6" id="KW-0489">Methyltransferase</keyword>
<keyword evidence="2 6" id="KW-0698">rRNA processing</keyword>
<name>A0A1J5GQS9_9BACT</name>
<dbReference type="RefSeq" id="WP_406606589.1">
    <property type="nucleotide sequence ID" value="NZ_PFKO01000004.1"/>
</dbReference>
<dbReference type="FunFam" id="3.40.50.150:FF:000041">
    <property type="entry name" value="Ribosomal RNA small subunit methyltransferase G"/>
    <property type="match status" value="1"/>
</dbReference>
<reference evidence="7 11" key="1">
    <citation type="journal article" date="2016" name="Environ. Microbiol.">
        <title>Genomic resolution of a cold subsurface aquifer community provides metabolic insights for novel microbes adapted to high CO concentrations.</title>
        <authorList>
            <person name="Probst A.J."/>
            <person name="Castelle C.J."/>
            <person name="Singh A."/>
            <person name="Brown C.T."/>
            <person name="Anantharaman K."/>
            <person name="Sharon I."/>
            <person name="Hug L.A."/>
            <person name="Burstein D."/>
            <person name="Emerson J.B."/>
            <person name="Thomas B.C."/>
            <person name="Banfield J.F."/>
        </authorList>
    </citation>
    <scope>NUCLEOTIDE SEQUENCE [LARGE SCALE GENOMIC DNA]</scope>
    <source>
        <strain evidence="7">CG2_30_33_13</strain>
    </source>
</reference>
<dbReference type="InterPro" id="IPR003682">
    <property type="entry name" value="rRNA_ssu_MeTfrase_G"/>
</dbReference>
<proteinExistence type="inferred from homology"/>
<dbReference type="EMBL" id="PFKO01000004">
    <property type="protein sequence ID" value="PIY33990.1"/>
    <property type="molecule type" value="Genomic_DNA"/>
</dbReference>
<dbReference type="GO" id="GO:0005829">
    <property type="term" value="C:cytosol"/>
    <property type="evidence" value="ECO:0007669"/>
    <property type="project" value="TreeGrafter"/>
</dbReference>
<dbReference type="Gene3D" id="3.40.50.150">
    <property type="entry name" value="Vaccinia Virus protein VP39"/>
    <property type="match status" value="1"/>
</dbReference>
<dbReference type="Proteomes" id="UP000228560">
    <property type="component" value="Unassembled WGS sequence"/>
</dbReference>
<accession>A0A2M8CF69</accession>
<gene>
    <name evidence="6" type="primary">rsmG</name>
    <name evidence="7" type="ORF">AUK42_05375</name>
    <name evidence="10" type="ORF">CO097_01535</name>
    <name evidence="9" type="ORF">COZ07_00095</name>
    <name evidence="8" type="ORF">COZ58_02505</name>
</gene>
<feature type="binding site" evidence="6">
    <location>
        <position position="88"/>
    </location>
    <ligand>
        <name>S-adenosyl-L-methionine</name>
        <dbReference type="ChEBI" id="CHEBI:59789"/>
    </ligand>
</feature>
<evidence type="ECO:0000256" key="2">
    <source>
        <dbReference type="ARBA" id="ARBA00022552"/>
    </source>
</evidence>
<dbReference type="GO" id="GO:0070043">
    <property type="term" value="F:rRNA (guanine-N7-)-methyltransferase activity"/>
    <property type="evidence" value="ECO:0007669"/>
    <property type="project" value="UniProtKB-UniRule"/>
</dbReference>
<evidence type="ECO:0000313" key="10">
    <source>
        <dbReference type="EMBL" id="PJB57714.1"/>
    </source>
</evidence>
<sequence length="245" mass="28010">MLKEDENILVEGAQKIGIEFNKAYLEGFSQYLDLLIKWNQKINLTSLKTSSEIIIKHFLDSIACIKVINQYIHLEEINIIDVGTGAGFPGIPIKIVYPSIKLSLLEAKKKKIIFLEKLIEKLNLKKVKILNGRAETFGRCSDYREKYDLVISRAVAPLNILSEYCLPLVRIGGLFIAQKGRSYPEETEKGINTINFLGGELIKVENIQVPFIKQERYVLVIRKIKNTPLGYPRREGVPQKRPLHF</sequence>
<evidence type="ECO:0000313" key="7">
    <source>
        <dbReference type="EMBL" id="OIP69344.1"/>
    </source>
</evidence>
<evidence type="ECO:0000256" key="6">
    <source>
        <dbReference type="HAMAP-Rule" id="MF_00074"/>
    </source>
</evidence>